<keyword evidence="2" id="KW-1185">Reference proteome</keyword>
<dbReference type="EMBL" id="BMIB01000006">
    <property type="protein sequence ID" value="GGH81882.1"/>
    <property type="molecule type" value="Genomic_DNA"/>
</dbReference>
<protein>
    <submittedName>
        <fullName evidence="1">Uncharacterized protein</fullName>
    </submittedName>
</protein>
<dbReference type="RefSeq" id="WP_188958688.1">
    <property type="nucleotide sequence ID" value="NZ_BMIB01000006.1"/>
</dbReference>
<organism evidence="1 2">
    <name type="scientific">Filimonas zeae</name>
    <dbReference type="NCBI Taxonomy" id="1737353"/>
    <lineage>
        <taxon>Bacteria</taxon>
        <taxon>Pseudomonadati</taxon>
        <taxon>Bacteroidota</taxon>
        <taxon>Chitinophagia</taxon>
        <taxon>Chitinophagales</taxon>
        <taxon>Chitinophagaceae</taxon>
        <taxon>Filimonas</taxon>
    </lineage>
</organism>
<comment type="caution">
    <text evidence="1">The sequence shown here is derived from an EMBL/GenBank/DDBJ whole genome shotgun (WGS) entry which is preliminary data.</text>
</comment>
<evidence type="ECO:0000313" key="2">
    <source>
        <dbReference type="Proteomes" id="UP000627292"/>
    </source>
</evidence>
<name>A0A917MZ38_9BACT</name>
<reference evidence="1" key="1">
    <citation type="journal article" date="2014" name="Int. J. Syst. Evol. Microbiol.">
        <title>Complete genome sequence of Corynebacterium casei LMG S-19264T (=DSM 44701T), isolated from a smear-ripened cheese.</title>
        <authorList>
            <consortium name="US DOE Joint Genome Institute (JGI-PGF)"/>
            <person name="Walter F."/>
            <person name="Albersmeier A."/>
            <person name="Kalinowski J."/>
            <person name="Ruckert C."/>
        </authorList>
    </citation>
    <scope>NUCLEOTIDE SEQUENCE</scope>
    <source>
        <strain evidence="1">CGMCC 1.15290</strain>
    </source>
</reference>
<reference evidence="1" key="2">
    <citation type="submission" date="2020-09" db="EMBL/GenBank/DDBJ databases">
        <authorList>
            <person name="Sun Q."/>
            <person name="Zhou Y."/>
        </authorList>
    </citation>
    <scope>NUCLEOTIDE SEQUENCE</scope>
    <source>
        <strain evidence="1">CGMCC 1.15290</strain>
    </source>
</reference>
<dbReference type="AlphaFoldDB" id="A0A917MZ38"/>
<dbReference type="Proteomes" id="UP000627292">
    <property type="component" value="Unassembled WGS sequence"/>
</dbReference>
<accession>A0A917MZ38</accession>
<evidence type="ECO:0000313" key="1">
    <source>
        <dbReference type="EMBL" id="GGH81882.1"/>
    </source>
</evidence>
<sequence>MLLPDLNKTVLLIAAFLVSLSGSAQIKIGTSPTVLEKSALLELNGNRQGLLLPRLTDTTIINTLTPPDGMLIYFQPTNSGRGLYLRKSGYWQRITTDSVLAASLNSWNLTGNNGLTGTEKLGPLNAVGLNLITANTNRLTIDATGNISLLGNTTAGGTFSLNPATTATDVTALLLNSGNTVVKRNLNAVAFTGAIQSINSLTASAQTLQTTATPGSLGFISSGSTHTLSIPDADASNRGFVNTLAQTFAGNKTFGNNLTVSGITTLSPLLNTADTSFLMINASNQVTRRNFSSFPGIQNLNGLTGSTQSFATSGNQTAFAFSSSGTTHTLNIPDADGTLRGFVNTGTQTFAGNKTYSGNIAVNGTTTLSSALSNTDTSFLMVNASNVVVKRNLSTLPLGIQSINSLTAPAQTLATNATAGTLGFNSTGSTHTLTLPDASISARGFVNTAAQSFAGNKTFTNNLTVSGVTALTPALNTSDTTFLMINASNQVTSRNFSSFAGIHALNGLTAPVQTFATSFSQAPLAFNSLGTVHTLNFPDADATYRGLVNIGTQSFSGNKTFANNLTVSGTTTLAGANSATDTIFLMTNLTNSQVERRNITSLPFIQSINTLTAPLQTINTSNTPGPLAFTSSSSTHTLAIPDADASTRGFVNTGTQTIAGAKTLNSTLIVNNTGATGSSGLTLPKLTSATAETSGARSIGVDASGVVVRTPTAPTYYNSAGATTITKVWIGQLTTPNSPSNTGVVSFNITSAGFTSLANVQVSVQKNAATAAQIPYASVTTSSTSSVTVAIIKGTTNLLGLSSTTVLDTDASITVYLRVEGN</sequence>
<gene>
    <name evidence="1" type="ORF">GCM10011379_54940</name>
</gene>
<proteinExistence type="predicted"/>